<gene>
    <name evidence="1" type="ORF">GMARGA_LOCUS11621</name>
</gene>
<accession>A0ABN7UWU0</accession>
<organism evidence="1 2">
    <name type="scientific">Gigaspora margarita</name>
    <dbReference type="NCBI Taxonomy" id="4874"/>
    <lineage>
        <taxon>Eukaryota</taxon>
        <taxon>Fungi</taxon>
        <taxon>Fungi incertae sedis</taxon>
        <taxon>Mucoromycota</taxon>
        <taxon>Glomeromycotina</taxon>
        <taxon>Glomeromycetes</taxon>
        <taxon>Diversisporales</taxon>
        <taxon>Gigasporaceae</taxon>
        <taxon>Gigaspora</taxon>
    </lineage>
</organism>
<reference evidence="1 2" key="1">
    <citation type="submission" date="2021-06" db="EMBL/GenBank/DDBJ databases">
        <authorList>
            <person name="Kallberg Y."/>
            <person name="Tangrot J."/>
            <person name="Rosling A."/>
        </authorList>
    </citation>
    <scope>NUCLEOTIDE SEQUENCE [LARGE SCALE GENOMIC DNA]</scope>
    <source>
        <strain evidence="1 2">120-4 pot B 10/14</strain>
    </source>
</reference>
<evidence type="ECO:0000313" key="1">
    <source>
        <dbReference type="EMBL" id="CAG8692702.1"/>
    </source>
</evidence>
<dbReference type="Proteomes" id="UP000789901">
    <property type="component" value="Unassembled WGS sequence"/>
</dbReference>
<proteinExistence type="predicted"/>
<name>A0ABN7UWU0_GIGMA</name>
<dbReference type="EMBL" id="CAJVQB010006856">
    <property type="protein sequence ID" value="CAG8692702.1"/>
    <property type="molecule type" value="Genomic_DNA"/>
</dbReference>
<sequence length="74" mass="9174">MVDRKKKIYAEIEELLGHQLQKKQTEMERYYEGVWSQKERQTYEVTRLFPKIADELWKVQKEWEIEDVTKQRAI</sequence>
<keyword evidence="2" id="KW-1185">Reference proteome</keyword>
<evidence type="ECO:0000313" key="2">
    <source>
        <dbReference type="Proteomes" id="UP000789901"/>
    </source>
</evidence>
<comment type="caution">
    <text evidence="1">The sequence shown here is derived from an EMBL/GenBank/DDBJ whole genome shotgun (WGS) entry which is preliminary data.</text>
</comment>
<protein>
    <submittedName>
        <fullName evidence="1">10096_t:CDS:1</fullName>
    </submittedName>
</protein>